<dbReference type="STRING" id="648782.SAMN04488554_3761"/>
<evidence type="ECO:0000313" key="4">
    <source>
        <dbReference type="EMBL" id="SEE94366.1"/>
    </source>
</evidence>
<evidence type="ECO:0000259" key="3">
    <source>
        <dbReference type="Pfam" id="PF00487"/>
    </source>
</evidence>
<dbReference type="RefSeq" id="WP_089774611.1">
    <property type="nucleotide sequence ID" value="NZ_FNTX01000002.1"/>
</dbReference>
<sequence>MTTITAPGPTSGSAPARRAPRPNPTKDFLELSRRVKAAGLMQRRPGWYVLRAIVLASAFAGAVALLLTLGQSPWQLAVAGLFGVLLTQAAFFGHDAAHQQVFNSSNRNEWLSRVIANLVVGLSHGWWARKHGKHHARPNTIGKDGDIATGALVFDPQDVPERTGVIGWITRRQGWLFFPMLTLEGLNLHVSAVRTIAEDREMSARRIEALFLAIRLLGFPALVIVTLGPWLGLAFLAVQLMVFGVYMGASFAPNHKGMPLLAERDTIDFLRRQVLTSRNIGGGRPIFWAMGGLNHQIEHHLFPRMPSVNLPLVRPMVREYCAEKNIPYTETGLFESYGIVIRYLNRVGLGEADPFECPLTARFRPF</sequence>
<dbReference type="CDD" id="cd03506">
    <property type="entry name" value="Delta6-FADS-like"/>
    <property type="match status" value="1"/>
</dbReference>
<proteinExistence type="predicted"/>
<keyword evidence="2" id="KW-1133">Transmembrane helix</keyword>
<organism evidence="4 5">
    <name type="scientific">Ruania alba</name>
    <dbReference type="NCBI Taxonomy" id="648782"/>
    <lineage>
        <taxon>Bacteria</taxon>
        <taxon>Bacillati</taxon>
        <taxon>Actinomycetota</taxon>
        <taxon>Actinomycetes</taxon>
        <taxon>Micrococcales</taxon>
        <taxon>Ruaniaceae</taxon>
        <taxon>Ruania</taxon>
    </lineage>
</organism>
<feature type="transmembrane region" description="Helical" evidence="2">
    <location>
        <begin position="48"/>
        <end position="69"/>
    </location>
</feature>
<gene>
    <name evidence="4" type="ORF">SAMN04488554_3761</name>
</gene>
<dbReference type="PANTHER" id="PTHR19353:SF19">
    <property type="entry name" value="DELTA(5) FATTY ACID DESATURASE C-RELATED"/>
    <property type="match status" value="1"/>
</dbReference>
<accession>A0A1H5MYN6</accession>
<dbReference type="PANTHER" id="PTHR19353">
    <property type="entry name" value="FATTY ACID DESATURASE 2"/>
    <property type="match status" value="1"/>
</dbReference>
<evidence type="ECO:0000313" key="5">
    <source>
        <dbReference type="Proteomes" id="UP000199220"/>
    </source>
</evidence>
<feature type="compositionally biased region" description="Polar residues" evidence="1">
    <location>
        <begin position="1"/>
        <end position="13"/>
    </location>
</feature>
<dbReference type="GO" id="GO:0016020">
    <property type="term" value="C:membrane"/>
    <property type="evidence" value="ECO:0007669"/>
    <property type="project" value="TreeGrafter"/>
</dbReference>
<dbReference type="GO" id="GO:0016717">
    <property type="term" value="F:oxidoreductase activity, acting on paired donors, with oxidation of a pair of donors resulting in the reduction of molecular oxygen to two molecules of water"/>
    <property type="evidence" value="ECO:0007669"/>
    <property type="project" value="TreeGrafter"/>
</dbReference>
<dbReference type="PIRSF" id="PIRSF015921">
    <property type="entry name" value="FA_sphinglp_des"/>
    <property type="match status" value="1"/>
</dbReference>
<keyword evidence="2" id="KW-0812">Transmembrane</keyword>
<dbReference type="OrthoDB" id="104711at2"/>
<name>A0A1H5MYN6_9MICO</name>
<keyword evidence="2" id="KW-0472">Membrane</keyword>
<dbReference type="AlphaFoldDB" id="A0A1H5MYN6"/>
<evidence type="ECO:0000256" key="1">
    <source>
        <dbReference type="SAM" id="MobiDB-lite"/>
    </source>
</evidence>
<feature type="domain" description="Fatty acid desaturase" evidence="3">
    <location>
        <begin position="74"/>
        <end position="331"/>
    </location>
</feature>
<feature type="region of interest" description="Disordered" evidence="1">
    <location>
        <begin position="1"/>
        <end position="25"/>
    </location>
</feature>
<dbReference type="Proteomes" id="UP000199220">
    <property type="component" value="Unassembled WGS sequence"/>
</dbReference>
<feature type="transmembrane region" description="Helical" evidence="2">
    <location>
        <begin position="209"/>
        <end position="227"/>
    </location>
</feature>
<dbReference type="InterPro" id="IPR012171">
    <property type="entry name" value="Fatty_acid_desaturase"/>
</dbReference>
<evidence type="ECO:0000256" key="2">
    <source>
        <dbReference type="SAM" id="Phobius"/>
    </source>
</evidence>
<dbReference type="InterPro" id="IPR005804">
    <property type="entry name" value="FA_desaturase_dom"/>
</dbReference>
<reference evidence="5" key="1">
    <citation type="submission" date="2016-10" db="EMBL/GenBank/DDBJ databases">
        <authorList>
            <person name="Varghese N."/>
            <person name="Submissions S."/>
        </authorList>
    </citation>
    <scope>NUCLEOTIDE SEQUENCE [LARGE SCALE GENOMIC DNA]</scope>
    <source>
        <strain evidence="5">DSM 21368</strain>
    </source>
</reference>
<protein>
    <submittedName>
        <fullName evidence="4">Fatty acid desaturase</fullName>
    </submittedName>
</protein>
<feature type="transmembrane region" description="Helical" evidence="2">
    <location>
        <begin position="76"/>
        <end position="94"/>
    </location>
</feature>
<dbReference type="Pfam" id="PF00487">
    <property type="entry name" value="FA_desaturase"/>
    <property type="match status" value="1"/>
</dbReference>
<dbReference type="EMBL" id="FNTX01000002">
    <property type="protein sequence ID" value="SEE94366.1"/>
    <property type="molecule type" value="Genomic_DNA"/>
</dbReference>
<keyword evidence="5" id="KW-1185">Reference proteome</keyword>
<dbReference type="GO" id="GO:0008610">
    <property type="term" value="P:lipid biosynthetic process"/>
    <property type="evidence" value="ECO:0007669"/>
    <property type="project" value="UniProtKB-ARBA"/>
</dbReference>